<dbReference type="Proteomes" id="UP000276770">
    <property type="component" value="Unassembled WGS sequence"/>
</dbReference>
<evidence type="ECO:0000256" key="3">
    <source>
        <dbReference type="ARBA" id="ARBA00022448"/>
    </source>
</evidence>
<keyword evidence="7 8" id="KW-0472">Membrane</keyword>
<sequence length="193" mass="21591">MKKRGVLYLVGVAMLSSIAYILMMLNFPLPPFPTFLKIDFSDIPALIAAIIMGPAAGILVEFIKNLLHYIMTGSDGFGVPVGDFANFMAGILYILPTYYIYNRLKTRKSMTFGLVLGTATMAVMMSVLNYFVILPAYTYFLHAPAMSGAEVRAMIVTAILPFNFVKGFITMLLFMLLFSRMQNWMNKQAYKNA</sequence>
<evidence type="ECO:0000313" key="10">
    <source>
        <dbReference type="EMBL" id="RLQ95058.1"/>
    </source>
</evidence>
<feature type="transmembrane region" description="Helical" evidence="9">
    <location>
        <begin position="113"/>
        <end position="133"/>
    </location>
</feature>
<gene>
    <name evidence="10" type="ORF">D9X91_11185</name>
</gene>
<dbReference type="OrthoDB" id="9809216at2"/>
<dbReference type="EMBL" id="RCVZ01000007">
    <property type="protein sequence ID" value="RLQ95058.1"/>
    <property type="molecule type" value="Genomic_DNA"/>
</dbReference>
<evidence type="ECO:0000256" key="1">
    <source>
        <dbReference type="ARBA" id="ARBA00004651"/>
    </source>
</evidence>
<evidence type="ECO:0000256" key="2">
    <source>
        <dbReference type="ARBA" id="ARBA00005540"/>
    </source>
</evidence>
<evidence type="ECO:0000256" key="5">
    <source>
        <dbReference type="ARBA" id="ARBA00022692"/>
    </source>
</evidence>
<evidence type="ECO:0000256" key="7">
    <source>
        <dbReference type="ARBA" id="ARBA00023136"/>
    </source>
</evidence>
<dbReference type="GO" id="GO:0032217">
    <property type="term" value="F:riboflavin transmembrane transporter activity"/>
    <property type="evidence" value="ECO:0007669"/>
    <property type="project" value="UniProtKB-UniRule"/>
</dbReference>
<feature type="transmembrane region" description="Helical" evidence="9">
    <location>
        <begin position="45"/>
        <end position="64"/>
    </location>
</feature>
<keyword evidence="3 8" id="KW-0813">Transport</keyword>
<keyword evidence="4 8" id="KW-1003">Cell membrane</keyword>
<keyword evidence="6 9" id="KW-1133">Transmembrane helix</keyword>
<evidence type="ECO:0000313" key="11">
    <source>
        <dbReference type="Proteomes" id="UP000276770"/>
    </source>
</evidence>
<dbReference type="InterPro" id="IPR025720">
    <property type="entry name" value="RibU"/>
</dbReference>
<comment type="subcellular location">
    <subcellularLocation>
        <location evidence="1">Cell membrane</location>
        <topology evidence="1">Multi-pass membrane protein</topology>
    </subcellularLocation>
</comment>
<protein>
    <recommendedName>
        <fullName evidence="8">Riboflavin transporter</fullName>
    </recommendedName>
</protein>
<keyword evidence="11" id="KW-1185">Reference proteome</keyword>
<dbReference type="Gene3D" id="1.10.1760.20">
    <property type="match status" value="1"/>
</dbReference>
<comment type="similarity">
    <text evidence="2 8">Belongs to the prokaryotic riboflavin transporter (P-RFT) (TC 2.A.87) family.</text>
</comment>
<organism evidence="10 11">
    <name type="scientific">Falsibacillus albus</name>
    <dbReference type="NCBI Taxonomy" id="2478915"/>
    <lineage>
        <taxon>Bacteria</taxon>
        <taxon>Bacillati</taxon>
        <taxon>Bacillota</taxon>
        <taxon>Bacilli</taxon>
        <taxon>Bacillales</taxon>
        <taxon>Bacillaceae</taxon>
        <taxon>Falsibacillus</taxon>
    </lineage>
</organism>
<evidence type="ECO:0000256" key="9">
    <source>
        <dbReference type="SAM" id="Phobius"/>
    </source>
</evidence>
<evidence type="ECO:0000256" key="8">
    <source>
        <dbReference type="PIRNR" id="PIRNR037778"/>
    </source>
</evidence>
<feature type="transmembrane region" description="Helical" evidence="9">
    <location>
        <begin position="6"/>
        <end position="25"/>
    </location>
</feature>
<feature type="transmembrane region" description="Helical" evidence="9">
    <location>
        <begin position="153"/>
        <end position="178"/>
    </location>
</feature>
<proteinExistence type="inferred from homology"/>
<dbReference type="Pfam" id="PF12822">
    <property type="entry name" value="ECF_trnsprt"/>
    <property type="match status" value="1"/>
</dbReference>
<dbReference type="PANTHER" id="PTHR38438:SF1">
    <property type="entry name" value="RIBOFLAVIN TRANSPORTER RIBU"/>
    <property type="match status" value="1"/>
</dbReference>
<dbReference type="GO" id="GO:0005886">
    <property type="term" value="C:plasma membrane"/>
    <property type="evidence" value="ECO:0007669"/>
    <property type="project" value="UniProtKB-SubCell"/>
</dbReference>
<accession>A0A3L7JW16</accession>
<comment type="function">
    <text evidence="8">Probably a riboflavin-binding protein that interacts with the energy-coupling factor (ECF) ABC-transporter complex.</text>
</comment>
<comment type="caution">
    <text evidence="10">The sequence shown here is derived from an EMBL/GenBank/DDBJ whole genome shotgun (WGS) entry which is preliminary data.</text>
</comment>
<name>A0A3L7JW16_9BACI</name>
<evidence type="ECO:0000256" key="4">
    <source>
        <dbReference type="ARBA" id="ARBA00022475"/>
    </source>
</evidence>
<dbReference type="AlphaFoldDB" id="A0A3L7JW16"/>
<reference evidence="10 11" key="1">
    <citation type="submission" date="2018-10" db="EMBL/GenBank/DDBJ databases">
        <title>Falsibacillus sp. genome draft.</title>
        <authorList>
            <person name="Shi S."/>
        </authorList>
    </citation>
    <scope>NUCLEOTIDE SEQUENCE [LARGE SCALE GENOMIC DNA]</scope>
    <source>
        <strain evidence="10 11">GY 10110</strain>
    </source>
</reference>
<dbReference type="PANTHER" id="PTHR38438">
    <property type="entry name" value="RIBOFLAVIN TRANSPORTER RIBU"/>
    <property type="match status" value="1"/>
</dbReference>
<evidence type="ECO:0000256" key="6">
    <source>
        <dbReference type="ARBA" id="ARBA00022989"/>
    </source>
</evidence>
<keyword evidence="5 9" id="KW-0812">Transmembrane</keyword>
<dbReference type="InterPro" id="IPR024529">
    <property type="entry name" value="ECF_trnsprt_substrate-spec"/>
</dbReference>
<dbReference type="RefSeq" id="WP_121680715.1">
    <property type="nucleotide sequence ID" value="NZ_RCVZ01000007.1"/>
</dbReference>
<dbReference type="PIRSF" id="PIRSF037778">
    <property type="entry name" value="UCP037778_transp_RibU"/>
    <property type="match status" value="1"/>
</dbReference>